<evidence type="ECO:0000259" key="4">
    <source>
        <dbReference type="Pfam" id="PF21076"/>
    </source>
</evidence>
<evidence type="ECO:0000259" key="5">
    <source>
        <dbReference type="Pfam" id="PF21077"/>
    </source>
</evidence>
<dbReference type="SUPFAM" id="SSF51735">
    <property type="entry name" value="NAD(P)-binding Rossmann-fold domains"/>
    <property type="match status" value="1"/>
</dbReference>
<dbReference type="InterPro" id="IPR049058">
    <property type="entry name" value="NAD_Glu_DH_HM2"/>
</dbReference>
<dbReference type="Pfam" id="PF05088">
    <property type="entry name" value="Bac_GDH_CD"/>
    <property type="match status" value="1"/>
</dbReference>
<proteinExistence type="predicted"/>
<dbReference type="Pfam" id="PF21074">
    <property type="entry name" value="GDH_C"/>
    <property type="match status" value="1"/>
</dbReference>
<dbReference type="GO" id="GO:0006538">
    <property type="term" value="P:L-glutamate catabolic process"/>
    <property type="evidence" value="ECO:0007669"/>
    <property type="project" value="InterPro"/>
</dbReference>
<dbReference type="SUPFAM" id="SSF53223">
    <property type="entry name" value="Aminoacid dehydrogenase-like, N-terminal domain"/>
    <property type="match status" value="1"/>
</dbReference>
<dbReference type="Pfam" id="PF21079">
    <property type="entry name" value="GDH_HM2"/>
    <property type="match status" value="1"/>
</dbReference>
<sequence>MKCNEPIMSHTIGSFLEEICKIIPEKNTCEFCKALYSDVPLDTISLINTHDLAEACISIFESLQYRPHHSTNINFTKLQKNSDLVVLEIITKEVPFLVESISNELKKQGITIHLIVHPTMHIERKKSGELIEIGKGKADKESVMQFFVSNQFSDDYYNKLKSGLKNVIECVEVVVEDWKAMQQQMKEAIKNITAKNWYQATTPEKKESIQFLEWLLDNHFIFLGSVVVNYESGRSIIDPDNNLGMTKSDLYRNEITETEIDDNDENVIFIKKSNSRSIVHRDSYMNCIQIKQFDKQDKCVSVIVFIGFFTSSVYKESVRNIPLIRNKINNVLSRYGYNTDSYNAKELVSVMEDFSRSDLVQISEDELFEISTGMVSLNLMPRVKVFLRQDRASQLLHCFIFIPKAKFSAEIMKIVERIISQQIYGTVSRYYVNVGESQLARIQIVIKPVKGLKKEYNVKKIEELVNEATSVWLDNLLKALQIKYSQQSAIEKFNKFKNAFDLKYTSSFAPKQAVHDIKMAELAIAENQVKFDFYLSAKSGKELLQLKIFSPYKELPLSLTLPTIENFGFFVIDTLTFKLALEESTKENTELFIHHFRINTNNKQTKPLAPSVKKNIETALEKIYAKELEDDRFNSLMTYASLSWKEAIIIRAYSAYLKQINFLHNSQVITENLINYPDLTNKLIKIFHTKFSTDNKNLKNREAAALELTNELNAALLDVPSLTTEQIFKTFIELIHATKRTNFFQKTNFETTGLSFKISSEEISALPLPKPFREIFVYSSRFEAIHLRGGKIARGGLRWSDRKDDFRTEILGLMKAQMTKNSVIVPVGSKGGFILKNVSPASSDFINEGIACYKDFLRSVLDITDNVVNNKIVPPTHVIRYDEDDPYLVVAADKGTASFSDHANAVSKEYDFWLGDAFASGGSAGYDHKKMGITARGAWISAQDHASQFGINIAEQPFTAIGIGDMSGDVFGNGLLLSKHYKLIAAFNHIHIFIDPNPDSAVSFKERERLFNMPCSQWTDYDSKLISKGGGVFLRSAKNITISEEACKALGVTNNSFTPDELVKAILKAPVDIFWNGGIGTYIKSAEETNAAIGDKSNDNVRVNGADLRCKAVIEGGNLGATQLGRIEYARKGGKVNTDFIDNSAGVDCSDHEVNIKISLSDLLQKNAIKLEERNEVLFNMTEEISELVLQDNKNQTLLISLEQHKGRKRLDEHFWLIKNLESRKELSRELEKLPTIEDFTEIANLYGKLSRPEIAILIAYAKNSAILTSMASKKNLDKYLDYYLISYFPKTIQKSFKDSILQHKLKKEIIVTTTVNHFVNTLGCCLFHQLIEQGHDAIDIIHTFVIASNLFSLESIWSNTAKLAHTISANTQLSLFDEISKSIEKLVLWLLNHKHLLDNISKTIKDLKPTFDDLLKLQQITIPSLYNKFDNDKSNPNELNNITNKDLLNSINQISVLSNLLDIITITQNSGKSIKIAANEYMKIYNLLGINHLIEQIKNVEIFDYAENTALKTILSELNELMSFITITNIKEDKLSRQTKKIEEYNEFLNDITKNIVPTNAVSVLVIALKRLKEVIK</sequence>
<accession>A0A8S4C473</accession>
<dbReference type="PIRSF" id="PIRSF036761">
    <property type="entry name" value="GDH_Mll4104"/>
    <property type="match status" value="1"/>
</dbReference>
<dbReference type="PANTHER" id="PTHR43403">
    <property type="entry name" value="NAD-SPECIFIC GLUTAMATE DEHYDROGENASE"/>
    <property type="match status" value="1"/>
</dbReference>
<protein>
    <submittedName>
        <fullName evidence="6">NAD-glutamate dehydrogenase</fullName>
    </submittedName>
</protein>
<evidence type="ECO:0000259" key="1">
    <source>
        <dbReference type="Pfam" id="PF05088"/>
    </source>
</evidence>
<dbReference type="InterPro" id="IPR046346">
    <property type="entry name" value="Aminoacid_DH-like_N_sf"/>
</dbReference>
<dbReference type="EMBL" id="CAJVAF010000319">
    <property type="protein sequence ID" value="CAG7597089.1"/>
    <property type="molecule type" value="Genomic_DNA"/>
</dbReference>
<evidence type="ECO:0000313" key="7">
    <source>
        <dbReference type="Proteomes" id="UP000837675"/>
    </source>
</evidence>
<dbReference type="Pfam" id="PF21077">
    <property type="entry name" value="GDH_ACT3"/>
    <property type="match status" value="1"/>
</dbReference>
<evidence type="ECO:0000259" key="2">
    <source>
        <dbReference type="Pfam" id="PF21074"/>
    </source>
</evidence>
<dbReference type="InterPro" id="IPR049062">
    <property type="entry name" value="NAD_Glu_DH_ACT2"/>
</dbReference>
<dbReference type="Pfam" id="PF21075">
    <property type="entry name" value="GDH_ACT1"/>
    <property type="match status" value="1"/>
</dbReference>
<comment type="caution">
    <text evidence="6">The sequence shown here is derived from an EMBL/GenBank/DDBJ whole genome shotgun (WGS) entry which is preliminary data.</text>
</comment>
<dbReference type="Pfam" id="PF21073">
    <property type="entry name" value="GDH_HM1"/>
    <property type="match status" value="1"/>
</dbReference>
<dbReference type="InterPro" id="IPR028971">
    <property type="entry name" value="NAD-GDH_cat"/>
</dbReference>
<dbReference type="GO" id="GO:0004352">
    <property type="term" value="F:glutamate dehydrogenase (NAD+) activity"/>
    <property type="evidence" value="ECO:0007669"/>
    <property type="project" value="InterPro"/>
</dbReference>
<dbReference type="InterPro" id="IPR048381">
    <property type="entry name" value="GDH_C"/>
</dbReference>
<dbReference type="InterPro" id="IPR049059">
    <property type="entry name" value="NAD_Glu_DH_HM1"/>
</dbReference>
<evidence type="ECO:0000259" key="3">
    <source>
        <dbReference type="Pfam" id="PF21075"/>
    </source>
</evidence>
<dbReference type="Gene3D" id="3.40.50.720">
    <property type="entry name" value="NAD(P)-binding Rossmann-like Domain"/>
    <property type="match status" value="1"/>
</dbReference>
<evidence type="ECO:0000313" key="6">
    <source>
        <dbReference type="EMBL" id="CAG7597089.1"/>
    </source>
</evidence>
<dbReference type="GO" id="GO:0004069">
    <property type="term" value="F:L-aspartate:2-oxoglutarate aminotransferase activity"/>
    <property type="evidence" value="ECO:0007669"/>
    <property type="project" value="InterPro"/>
</dbReference>
<name>A0A8S4C473_9ACAR</name>
<dbReference type="Pfam" id="PF21076">
    <property type="entry name" value="GDH_ACT2"/>
    <property type="match status" value="1"/>
</dbReference>
<dbReference type="Proteomes" id="UP000837675">
    <property type="component" value="Unassembled WGS sequence"/>
</dbReference>
<feature type="domain" description="NAD-glutamate dehydrogenase N-terminal ACT1" evidence="3">
    <location>
        <begin position="31"/>
        <end position="163"/>
    </location>
</feature>
<dbReference type="InterPro" id="IPR024727">
    <property type="entry name" value="NAD_Glu_DH_N_ACT1"/>
</dbReference>
<dbReference type="InterPro" id="IPR036291">
    <property type="entry name" value="NAD(P)-bd_dom_sf"/>
</dbReference>
<feature type="domain" description="NAD-glutamate dehydrogenase catalytic" evidence="1">
    <location>
        <begin position="712"/>
        <end position="1202"/>
    </location>
</feature>
<feature type="domain" description="NAD-glutamate dehydrogenase ACT3" evidence="5">
    <location>
        <begin position="529"/>
        <end position="604"/>
    </location>
</feature>
<keyword evidence="7" id="KW-1185">Reference proteome</keyword>
<dbReference type="InterPro" id="IPR007780">
    <property type="entry name" value="NAD_Glu_DH_bac"/>
</dbReference>
<organism evidence="6 7">
    <name type="scientific">Hyalomma marginatum</name>
    <dbReference type="NCBI Taxonomy" id="34627"/>
    <lineage>
        <taxon>Eukaryota</taxon>
        <taxon>Metazoa</taxon>
        <taxon>Ecdysozoa</taxon>
        <taxon>Arthropoda</taxon>
        <taxon>Chelicerata</taxon>
        <taxon>Arachnida</taxon>
        <taxon>Acari</taxon>
        <taxon>Parasitiformes</taxon>
        <taxon>Ixodida</taxon>
        <taxon>Ixodoidea</taxon>
        <taxon>Ixodidae</taxon>
        <taxon>Hyalomminae</taxon>
        <taxon>Hyalomma</taxon>
    </lineage>
</organism>
<reference evidence="6" key="1">
    <citation type="submission" date="2021-06" db="EMBL/GenBank/DDBJ databases">
        <authorList>
            <person name="Nardi T."/>
            <person name="Nardi T."/>
        </authorList>
    </citation>
    <scope>NUCLEOTIDE SEQUENCE</scope>
</reference>
<dbReference type="InterPro" id="IPR049064">
    <property type="entry name" value="NAD_Glu_DH_ACT3"/>
</dbReference>
<dbReference type="Pfam" id="PF21078">
    <property type="entry name" value="GDH_HM3"/>
    <property type="match status" value="1"/>
</dbReference>
<feature type="domain" description="NAD-glutamate dehydrogenase ACT2" evidence="4">
    <location>
        <begin position="384"/>
        <end position="472"/>
    </location>
</feature>
<dbReference type="PANTHER" id="PTHR43403:SF1">
    <property type="entry name" value="NAD-SPECIFIC GLUTAMATE DEHYDROGENASE"/>
    <property type="match status" value="1"/>
</dbReference>
<dbReference type="InterPro" id="IPR049056">
    <property type="entry name" value="NAD_Glu_DH_HM3"/>
</dbReference>
<gene>
    <name evidence="6" type="ORF">MHYMCMPASI_00911</name>
</gene>
<feature type="domain" description="NAD-specific glutamate dehydrogenase C-terminal" evidence="2">
    <location>
        <begin position="1250"/>
        <end position="1547"/>
    </location>
</feature>